<evidence type="ECO:0000313" key="2">
    <source>
        <dbReference type="Proteomes" id="UP000030746"/>
    </source>
</evidence>
<keyword evidence="2" id="KW-1185">Reference proteome</keyword>
<dbReference type="AlphaFoldDB" id="V3ZNL2"/>
<sequence>MDENCNVLSEYSEKPSSNIIDLFKEYSKSKKDNMEVHSRLKKIKCTKLMAFDANGLYDSAMSDLDSEYPRAESGRPFLQEENKEFVKLFNEQKFRPRTAILKVWIEYPTRCSSNPYQLKIKLLLRTKKRKAPDDEGIMYPYSDKDDLSLDENYEFDDFDYLTIQEENEEC</sequence>
<dbReference type="HOGENOM" id="CLU_010254_1_1_1"/>
<proteinExistence type="predicted"/>
<reference evidence="1 2" key="1">
    <citation type="journal article" date="2013" name="Nature">
        <title>Insights into bilaterian evolution from three spiralian genomes.</title>
        <authorList>
            <person name="Simakov O."/>
            <person name="Marletaz F."/>
            <person name="Cho S.J."/>
            <person name="Edsinger-Gonzales E."/>
            <person name="Havlak P."/>
            <person name="Hellsten U."/>
            <person name="Kuo D.H."/>
            <person name="Larsson T."/>
            <person name="Lv J."/>
            <person name="Arendt D."/>
            <person name="Savage R."/>
            <person name="Osoegawa K."/>
            <person name="de Jong P."/>
            <person name="Grimwood J."/>
            <person name="Chapman J.A."/>
            <person name="Shapiro H."/>
            <person name="Aerts A."/>
            <person name="Otillar R.P."/>
            <person name="Terry A.Y."/>
            <person name="Boore J.L."/>
            <person name="Grigoriev I.V."/>
            <person name="Lindberg D.R."/>
            <person name="Seaver E.C."/>
            <person name="Weisblat D.A."/>
            <person name="Putnam N.H."/>
            <person name="Rokhsar D.S."/>
        </authorList>
    </citation>
    <scope>NUCLEOTIDE SEQUENCE [LARGE SCALE GENOMIC DNA]</scope>
</reference>
<evidence type="ECO:0000313" key="1">
    <source>
        <dbReference type="EMBL" id="ESO85892.1"/>
    </source>
</evidence>
<dbReference type="Proteomes" id="UP000030746">
    <property type="component" value="Unassembled WGS sequence"/>
</dbReference>
<organism evidence="1 2">
    <name type="scientific">Lottia gigantea</name>
    <name type="common">Giant owl limpet</name>
    <dbReference type="NCBI Taxonomy" id="225164"/>
    <lineage>
        <taxon>Eukaryota</taxon>
        <taxon>Metazoa</taxon>
        <taxon>Spiralia</taxon>
        <taxon>Lophotrochozoa</taxon>
        <taxon>Mollusca</taxon>
        <taxon>Gastropoda</taxon>
        <taxon>Patellogastropoda</taxon>
        <taxon>Lottioidea</taxon>
        <taxon>Lottiidae</taxon>
        <taxon>Lottia</taxon>
    </lineage>
</organism>
<dbReference type="GeneID" id="20240671"/>
<protein>
    <submittedName>
        <fullName evidence="1">Uncharacterized protein</fullName>
    </submittedName>
</protein>
<accession>V3ZNL2</accession>
<name>V3ZNL2_LOTGI</name>
<dbReference type="CTD" id="20240671"/>
<gene>
    <name evidence="1" type="ORF">LOTGIDRAFT_167646</name>
</gene>
<dbReference type="KEGG" id="lgi:LOTGIDRAFT_167646"/>
<dbReference type="EMBL" id="KB203219">
    <property type="protein sequence ID" value="ESO85892.1"/>
    <property type="molecule type" value="Genomic_DNA"/>
</dbReference>
<dbReference type="RefSeq" id="XP_009063395.1">
    <property type="nucleotide sequence ID" value="XM_009065147.1"/>
</dbReference>